<dbReference type="InterPro" id="IPR036291">
    <property type="entry name" value="NAD(P)-bd_dom_sf"/>
</dbReference>
<dbReference type="GO" id="GO:0004029">
    <property type="term" value="F:aldehyde dehydrogenase (NAD+) activity"/>
    <property type="evidence" value="ECO:0007669"/>
    <property type="project" value="TreeGrafter"/>
</dbReference>
<reference evidence="2 3" key="1">
    <citation type="journal article" date="2014" name="Int. J. Syst. Evol. Microbiol.">
        <title>Ramlibacter solisilvae sp. nov., isolated from forest soil, and emended description of the genus Ramlibacter.</title>
        <authorList>
            <person name="Lee H.J."/>
            <person name="Lee S.H."/>
            <person name="Lee S.S."/>
            <person name="Lee J.S."/>
            <person name="Kim Y."/>
            <person name="Kim S.C."/>
            <person name="Jeon C.O."/>
        </authorList>
    </citation>
    <scope>NUCLEOTIDE SEQUENCE [LARGE SCALE GENOMIC DNA]</scope>
    <source>
        <strain evidence="2 3">5-10</strain>
    </source>
</reference>
<dbReference type="RefSeq" id="WP_061496563.1">
    <property type="nucleotide sequence ID" value="NZ_CP010951.1"/>
</dbReference>
<dbReference type="GO" id="GO:0005737">
    <property type="term" value="C:cytoplasm"/>
    <property type="evidence" value="ECO:0007669"/>
    <property type="project" value="TreeGrafter"/>
</dbReference>
<sequence>MPSIQSPYGALPSRFRRERVLIVGCGDVGMRVARELGGRVTLRALSSSPSRVAELRAAGITPLIGNLDEPRSLARLAGLATRLVHLAPPATEHSGAWWLDWRTLSLMRVIARRGRPASCVYASTSGVYGDCGGERVQEFRPLQPRTPRAQRRLDAERLMRHFGRRAARVSLLRVPGIYAADRPGGPRERLLRAHPVLEAADDVYTSHIHADDLARALLAALWRGAPQRIYNICDDTQLKLGDYYDLAADVYGLPRPRRVSRVAAADELPLSVLSFMNESRRLDNSRLKRELRVRLRFPTVGEGLRSAPCR</sequence>
<keyword evidence="3" id="KW-1185">Reference proteome</keyword>
<accession>A0A127JQK0</accession>
<protein>
    <submittedName>
        <fullName evidence="2">NAD-dependent dehydratase</fullName>
    </submittedName>
</protein>
<gene>
    <name evidence="2" type="ORF">UC35_04390</name>
</gene>
<dbReference type="Pfam" id="PF01370">
    <property type="entry name" value="Epimerase"/>
    <property type="match status" value="1"/>
</dbReference>
<dbReference type="SUPFAM" id="SSF51735">
    <property type="entry name" value="NAD(P)-binding Rossmann-fold domains"/>
    <property type="match status" value="1"/>
</dbReference>
<dbReference type="PANTHER" id="PTHR48079">
    <property type="entry name" value="PROTEIN YEEZ"/>
    <property type="match status" value="1"/>
</dbReference>
<proteinExistence type="predicted"/>
<name>A0A127JQK0_9BURK</name>
<dbReference type="AlphaFoldDB" id="A0A127JQK0"/>
<evidence type="ECO:0000313" key="2">
    <source>
        <dbReference type="EMBL" id="AMO22271.1"/>
    </source>
</evidence>
<dbReference type="InterPro" id="IPR051783">
    <property type="entry name" value="NAD(P)-dependent_oxidoreduct"/>
</dbReference>
<evidence type="ECO:0000259" key="1">
    <source>
        <dbReference type="Pfam" id="PF01370"/>
    </source>
</evidence>
<dbReference type="OrthoDB" id="9808276at2"/>
<dbReference type="InterPro" id="IPR001509">
    <property type="entry name" value="Epimerase_deHydtase"/>
</dbReference>
<dbReference type="Proteomes" id="UP000070433">
    <property type="component" value="Chromosome"/>
</dbReference>
<dbReference type="PATRIC" id="fig|94132.3.peg.879"/>
<dbReference type="Gene3D" id="3.40.50.720">
    <property type="entry name" value="NAD(P)-binding Rossmann-like Domain"/>
    <property type="match status" value="1"/>
</dbReference>
<feature type="domain" description="NAD-dependent epimerase/dehydratase" evidence="1">
    <location>
        <begin position="21"/>
        <end position="233"/>
    </location>
</feature>
<organism evidence="2 3">
    <name type="scientific">Ramlibacter tataouinensis</name>
    <dbReference type="NCBI Taxonomy" id="94132"/>
    <lineage>
        <taxon>Bacteria</taxon>
        <taxon>Pseudomonadati</taxon>
        <taxon>Pseudomonadota</taxon>
        <taxon>Betaproteobacteria</taxon>
        <taxon>Burkholderiales</taxon>
        <taxon>Comamonadaceae</taxon>
        <taxon>Ramlibacter</taxon>
    </lineage>
</organism>
<dbReference type="EMBL" id="CP010951">
    <property type="protein sequence ID" value="AMO22271.1"/>
    <property type="molecule type" value="Genomic_DNA"/>
</dbReference>
<dbReference type="PANTHER" id="PTHR48079:SF6">
    <property type="entry name" value="NAD(P)-BINDING DOMAIN-CONTAINING PROTEIN-RELATED"/>
    <property type="match status" value="1"/>
</dbReference>
<evidence type="ECO:0000313" key="3">
    <source>
        <dbReference type="Proteomes" id="UP000070433"/>
    </source>
</evidence>